<proteinExistence type="predicted"/>
<reference evidence="1" key="1">
    <citation type="submission" date="2022-06" db="EMBL/GenBank/DDBJ databases">
        <title>Nostosin G and Spiroidesin B from the Cyanobacterium Dolichospermum sp. NIES-1697.</title>
        <authorList>
            <person name="Phan C.-S."/>
            <person name="Mehjabin J.J."/>
            <person name="Anas A.R.J."/>
            <person name="Hayasaka M."/>
            <person name="Onoki R."/>
            <person name="Wang J."/>
            <person name="Umezawa T."/>
            <person name="Washio K."/>
            <person name="Morikawa M."/>
            <person name="Okino T."/>
        </authorList>
    </citation>
    <scope>NUCLEOTIDE SEQUENCE</scope>
    <source>
        <strain evidence="1">NIES-1697</strain>
    </source>
</reference>
<dbReference type="EMBL" id="CP099464">
    <property type="protein sequence ID" value="UUO14731.1"/>
    <property type="molecule type" value="Genomic_DNA"/>
</dbReference>
<organism evidence="1 2">
    <name type="scientific">Dolichospermum heterosporum TAC447</name>
    <dbReference type="NCBI Taxonomy" id="747523"/>
    <lineage>
        <taxon>Bacteria</taxon>
        <taxon>Bacillati</taxon>
        <taxon>Cyanobacteriota</taxon>
        <taxon>Cyanophyceae</taxon>
        <taxon>Nostocales</taxon>
        <taxon>Aphanizomenonaceae</taxon>
        <taxon>Dolichospermum</taxon>
        <taxon>Dolichospermum heterosporum</taxon>
    </lineage>
</organism>
<evidence type="ECO:0000313" key="1">
    <source>
        <dbReference type="EMBL" id="UUO14731.1"/>
    </source>
</evidence>
<accession>A0ABY5LVY0</accession>
<sequence length="101" mass="10929">MVTPEPAEEVVNNALQSAFVGNGTQIDPVSGKPLLQGSNNGWISGFVDNLIPDTEIPEPALRSVNYGQENTFVDNSTADEDLRIEELKRVTNSSISRLNSV</sequence>
<protein>
    <submittedName>
        <fullName evidence="1">Uncharacterized protein</fullName>
    </submittedName>
</protein>
<evidence type="ECO:0000313" key="2">
    <source>
        <dbReference type="Proteomes" id="UP001057561"/>
    </source>
</evidence>
<dbReference type="RefSeq" id="WP_027401739.1">
    <property type="nucleotide sequence ID" value="NZ_CP099464.1"/>
</dbReference>
<gene>
    <name evidence="1" type="ORF">NG743_22355</name>
</gene>
<name>A0ABY5LVY0_9CYAN</name>
<dbReference type="Proteomes" id="UP001057561">
    <property type="component" value="Chromosome"/>
</dbReference>
<keyword evidence="2" id="KW-1185">Reference proteome</keyword>